<dbReference type="Proteomes" id="UP000184267">
    <property type="component" value="Unassembled WGS sequence"/>
</dbReference>
<dbReference type="Gene3D" id="2.70.130.10">
    <property type="entry name" value="Mannose-6-phosphate receptor binding domain"/>
    <property type="match status" value="1"/>
</dbReference>
<dbReference type="Pfam" id="PF09451">
    <property type="entry name" value="ATG27"/>
    <property type="match status" value="1"/>
</dbReference>
<evidence type="ECO:0000256" key="7">
    <source>
        <dbReference type="SAM" id="Phobius"/>
    </source>
</evidence>
<evidence type="ECO:0000313" key="8">
    <source>
        <dbReference type="EMBL" id="OJT07763.1"/>
    </source>
</evidence>
<protein>
    <submittedName>
        <fullName evidence="8">Uncharacterized protein</fullName>
    </submittedName>
</protein>
<proteinExistence type="predicted"/>
<feature type="compositionally biased region" description="Basic and acidic residues" evidence="6">
    <location>
        <begin position="258"/>
        <end position="268"/>
    </location>
</feature>
<evidence type="ECO:0000313" key="9">
    <source>
        <dbReference type="Proteomes" id="UP000184267"/>
    </source>
</evidence>
<evidence type="ECO:0000256" key="1">
    <source>
        <dbReference type="ARBA" id="ARBA00004167"/>
    </source>
</evidence>
<accession>A0A1M2VJQ4</accession>
<dbReference type="InterPro" id="IPR018939">
    <property type="entry name" value="Autophagy-rel_prot_27"/>
</dbReference>
<dbReference type="AlphaFoldDB" id="A0A1M2VJQ4"/>
<keyword evidence="2 7" id="KW-0812">Transmembrane</keyword>
<name>A0A1M2VJQ4_TRAPU</name>
<comment type="caution">
    <text evidence="8">The sequence shown here is derived from an EMBL/GenBank/DDBJ whole genome shotgun (WGS) entry which is preliminary data.</text>
</comment>
<evidence type="ECO:0000256" key="2">
    <source>
        <dbReference type="ARBA" id="ARBA00022692"/>
    </source>
</evidence>
<dbReference type="OMA" id="WAYEDLE"/>
<keyword evidence="3" id="KW-0732">Signal</keyword>
<feature type="region of interest" description="Disordered" evidence="6">
    <location>
        <begin position="220"/>
        <end position="272"/>
    </location>
</feature>
<keyword evidence="5 7" id="KW-0472">Membrane</keyword>
<dbReference type="GO" id="GO:0016020">
    <property type="term" value="C:membrane"/>
    <property type="evidence" value="ECO:0007669"/>
    <property type="project" value="UniProtKB-SubCell"/>
</dbReference>
<keyword evidence="4 7" id="KW-1133">Transmembrane helix</keyword>
<feature type="transmembrane region" description="Helical" evidence="7">
    <location>
        <begin position="281"/>
        <end position="301"/>
    </location>
</feature>
<gene>
    <name evidence="8" type="ORF">TRAPUB_1355</name>
</gene>
<dbReference type="OrthoDB" id="29460at2759"/>
<comment type="subcellular location">
    <subcellularLocation>
        <location evidence="1">Membrane</location>
        <topology evidence="1">Single-pass membrane protein</topology>
    </subcellularLocation>
</comment>
<evidence type="ECO:0000256" key="6">
    <source>
        <dbReference type="SAM" id="MobiDB-lite"/>
    </source>
</evidence>
<evidence type="ECO:0000256" key="3">
    <source>
        <dbReference type="ARBA" id="ARBA00022729"/>
    </source>
</evidence>
<evidence type="ECO:0000256" key="4">
    <source>
        <dbReference type="ARBA" id="ARBA00022989"/>
    </source>
</evidence>
<dbReference type="EMBL" id="MNAD01001129">
    <property type="protein sequence ID" value="OJT07763.1"/>
    <property type="molecule type" value="Genomic_DNA"/>
</dbReference>
<sequence length="381" mass="41814">MMLLPALVPLVLAASLNLAVAAADPSSGKDVPDKFRRLESLTKQCKFTLGGQQFDLCPILEGNEGGWTTEIERRTPPTVTKTSYQIALQGPLAKDKNATKYDQVSRRDSLTNRRPLFPDEEPRVLQTVPVAGAMNLPNITRYYPGVNITAQLAPSRQEDAKHDVLHVRLHGGYYVYGPQKADLQFICDHGVDEPTSPTYAWSFNGTHTFNWRTKHACGKQLSPPAGTATVTASRRPTPTAGAPAGPPDDAPPDDDEGIPDKSEQDLADGHPLLGRTPRQTLVLLLSSFTAVLALVYVAWFPPARVRQAVSRFRKAHPRLARFRVGERVLMRWAYEDLEMEDGYGYGEGEEDVMVNYAPEVEEGIPLKPSPRLGGFAGYGAA</sequence>
<keyword evidence="9" id="KW-1185">Reference proteome</keyword>
<organism evidence="8 9">
    <name type="scientific">Trametes pubescens</name>
    <name type="common">White-rot fungus</name>
    <dbReference type="NCBI Taxonomy" id="154538"/>
    <lineage>
        <taxon>Eukaryota</taxon>
        <taxon>Fungi</taxon>
        <taxon>Dikarya</taxon>
        <taxon>Basidiomycota</taxon>
        <taxon>Agaricomycotina</taxon>
        <taxon>Agaricomycetes</taxon>
        <taxon>Polyporales</taxon>
        <taxon>Polyporaceae</taxon>
        <taxon>Trametes</taxon>
    </lineage>
</organism>
<evidence type="ECO:0000256" key="5">
    <source>
        <dbReference type="ARBA" id="ARBA00023136"/>
    </source>
</evidence>
<dbReference type="SUPFAM" id="SSF50911">
    <property type="entry name" value="Mannose 6-phosphate receptor domain"/>
    <property type="match status" value="1"/>
</dbReference>
<dbReference type="InterPro" id="IPR009011">
    <property type="entry name" value="Man6P_isomerase_rcpt-bd_dom_sf"/>
</dbReference>
<reference evidence="8 9" key="1">
    <citation type="submission" date="2016-10" db="EMBL/GenBank/DDBJ databases">
        <title>Genome sequence of the basidiomycete white-rot fungus Trametes pubescens.</title>
        <authorList>
            <person name="Makela M.R."/>
            <person name="Granchi Z."/>
            <person name="Peng M."/>
            <person name="De Vries R.P."/>
            <person name="Grigoriev I."/>
            <person name="Riley R."/>
            <person name="Hilden K."/>
        </authorList>
    </citation>
    <scope>NUCLEOTIDE SEQUENCE [LARGE SCALE GENOMIC DNA]</scope>
    <source>
        <strain evidence="8 9">FBCC735</strain>
    </source>
</reference>